<dbReference type="PANTHER" id="PTHR33359">
    <property type="entry name" value="MOLYBDOPTERIN SYNTHASE SULFUR CARRIER SUBUNIT"/>
    <property type="match status" value="1"/>
</dbReference>
<evidence type="ECO:0000256" key="2">
    <source>
        <dbReference type="ARBA" id="ARBA00024200"/>
    </source>
</evidence>
<evidence type="ECO:0000256" key="3">
    <source>
        <dbReference type="ARBA" id="ARBA00024247"/>
    </source>
</evidence>
<gene>
    <name evidence="4" type="ORF">I8748_19200</name>
</gene>
<dbReference type="AlphaFoldDB" id="A0A8J7HVG0"/>
<dbReference type="CDD" id="cd00754">
    <property type="entry name" value="Ubl_MoaD"/>
    <property type="match status" value="1"/>
</dbReference>
<dbReference type="Pfam" id="PF02597">
    <property type="entry name" value="ThiS"/>
    <property type="match status" value="1"/>
</dbReference>
<dbReference type="Proteomes" id="UP000632766">
    <property type="component" value="Unassembled WGS sequence"/>
</dbReference>
<dbReference type="InterPro" id="IPR044672">
    <property type="entry name" value="MOCS2A"/>
</dbReference>
<dbReference type="InterPro" id="IPR003749">
    <property type="entry name" value="ThiS/MoaD-like"/>
</dbReference>
<dbReference type="SUPFAM" id="SSF54285">
    <property type="entry name" value="MoaD/ThiS"/>
    <property type="match status" value="1"/>
</dbReference>
<keyword evidence="1" id="KW-0547">Nucleotide-binding</keyword>
<protein>
    <recommendedName>
        <fullName evidence="3">Molybdopterin synthase sulfur carrier subunit</fullName>
    </recommendedName>
</protein>
<proteinExistence type="inferred from homology"/>
<keyword evidence="5" id="KW-1185">Reference proteome</keyword>
<reference evidence="4 5" key="1">
    <citation type="journal article" date="2021" name="Int. J. Syst. Evol. Microbiol.">
        <title>Amazonocrinis nigriterrae gen. nov., sp. nov., Atlanticothrix silvestris gen. nov., sp. nov. and Dendronalium phyllosphericum gen. nov., sp. nov., nostocacean cyanobacteria from Brazilian environments.</title>
        <authorList>
            <person name="Alvarenga D.O."/>
            <person name="Andreote A.P.D."/>
            <person name="Branco L.H.Z."/>
            <person name="Delbaje E."/>
            <person name="Cruz R.B."/>
            <person name="Varani A.M."/>
            <person name="Fiore M.F."/>
        </authorList>
    </citation>
    <scope>NUCLEOTIDE SEQUENCE [LARGE SCALE GENOMIC DNA]</scope>
    <source>
        <strain evidence="4 5">CENA67</strain>
    </source>
</reference>
<sequence length="86" mass="9509">MSESAITVTVKLFAAYQEAYGVSELVLEFPHGIPVKAVCDRLIVEHPELTQWRELTRFGINLIFVEPDTLLQDGDEVVLIPPVSGG</sequence>
<dbReference type="EMBL" id="JAECZC010000039">
    <property type="protein sequence ID" value="MBH8564288.1"/>
    <property type="molecule type" value="Genomic_DNA"/>
</dbReference>
<accession>A0A8J7HVG0</accession>
<comment type="caution">
    <text evidence="4">The sequence shown here is derived from an EMBL/GenBank/DDBJ whole genome shotgun (WGS) entry which is preliminary data.</text>
</comment>
<evidence type="ECO:0000313" key="5">
    <source>
        <dbReference type="Proteomes" id="UP000632766"/>
    </source>
</evidence>
<dbReference type="PANTHER" id="PTHR33359:SF1">
    <property type="entry name" value="MOLYBDOPTERIN SYNTHASE SULFUR CARRIER SUBUNIT"/>
    <property type="match status" value="1"/>
</dbReference>
<dbReference type="InterPro" id="IPR016155">
    <property type="entry name" value="Mopterin_synth/thiamin_S_b"/>
</dbReference>
<evidence type="ECO:0000313" key="4">
    <source>
        <dbReference type="EMBL" id="MBH8564288.1"/>
    </source>
</evidence>
<dbReference type="RefSeq" id="WP_198126136.1">
    <property type="nucleotide sequence ID" value="NZ_JAECZC010000039.1"/>
</dbReference>
<dbReference type="GO" id="GO:1990133">
    <property type="term" value="C:molybdopterin adenylyltransferase complex"/>
    <property type="evidence" value="ECO:0007669"/>
    <property type="project" value="TreeGrafter"/>
</dbReference>
<dbReference type="GO" id="GO:0006777">
    <property type="term" value="P:Mo-molybdopterin cofactor biosynthetic process"/>
    <property type="evidence" value="ECO:0007669"/>
    <property type="project" value="InterPro"/>
</dbReference>
<dbReference type="InterPro" id="IPR012675">
    <property type="entry name" value="Beta-grasp_dom_sf"/>
</dbReference>
<comment type="similarity">
    <text evidence="2">Belongs to the MoaD family.</text>
</comment>
<name>A0A8J7HVG0_9NOST</name>
<evidence type="ECO:0000256" key="1">
    <source>
        <dbReference type="ARBA" id="ARBA00022741"/>
    </source>
</evidence>
<organism evidence="4 5">
    <name type="scientific">Amazonocrinis nigriterrae CENA67</name>
    <dbReference type="NCBI Taxonomy" id="2794033"/>
    <lineage>
        <taxon>Bacteria</taxon>
        <taxon>Bacillati</taxon>
        <taxon>Cyanobacteriota</taxon>
        <taxon>Cyanophyceae</taxon>
        <taxon>Nostocales</taxon>
        <taxon>Nostocaceae</taxon>
        <taxon>Amazonocrinis</taxon>
        <taxon>Amazonocrinis nigriterrae</taxon>
    </lineage>
</organism>
<dbReference type="GO" id="GO:0000166">
    <property type="term" value="F:nucleotide binding"/>
    <property type="evidence" value="ECO:0007669"/>
    <property type="project" value="UniProtKB-KW"/>
</dbReference>
<dbReference type="UniPathway" id="UPA00344"/>
<dbReference type="Gene3D" id="3.10.20.30">
    <property type="match status" value="1"/>
</dbReference>